<dbReference type="EC" id="3.1.3.3" evidence="5"/>
<dbReference type="Pfam" id="PF12710">
    <property type="entry name" value="HAD"/>
    <property type="match status" value="1"/>
</dbReference>
<organism evidence="5">
    <name type="scientific">uncultured Acidimicrobiales bacterium</name>
    <dbReference type="NCBI Taxonomy" id="310071"/>
    <lineage>
        <taxon>Bacteria</taxon>
        <taxon>Bacillati</taxon>
        <taxon>Actinomycetota</taxon>
        <taxon>Acidimicrobiia</taxon>
        <taxon>Acidimicrobiales</taxon>
        <taxon>environmental samples</taxon>
    </lineage>
</organism>
<sequence>MTVEPVILRSMVSAAQLSPPSGGAAQATGLAVFDLDRTLVRGSSLARLARALGEAGVVRRKDLVGHLVREALFAARGLSPRAIEQLRASLLTAVAGVEQAPLLEVADRVAVSIAAEVFTGARWLLDRHIAAGHDVVLLSSSPHELVQAVATAINPVVRGVGTRAEVVEGRYTGHLSAPFCHGRAKLVRLEQELGPRDLASATAYADSGSDLPVLRACGSPVAVNPDRLLRSVAAWEGWPTLHFS</sequence>
<keyword evidence="4" id="KW-0460">Magnesium</keyword>
<dbReference type="GO" id="GO:0016787">
    <property type="term" value="F:hydrolase activity"/>
    <property type="evidence" value="ECO:0007669"/>
    <property type="project" value="UniProtKB-KW"/>
</dbReference>
<evidence type="ECO:0000256" key="1">
    <source>
        <dbReference type="ARBA" id="ARBA00009184"/>
    </source>
</evidence>
<dbReference type="NCBIfam" id="TIGR01488">
    <property type="entry name" value="HAD-SF-IB"/>
    <property type="match status" value="1"/>
</dbReference>
<evidence type="ECO:0000313" key="5">
    <source>
        <dbReference type="EMBL" id="CAA9219544.1"/>
    </source>
</evidence>
<dbReference type="Gene3D" id="1.20.1440.100">
    <property type="entry name" value="SG protein - dephosphorylation function"/>
    <property type="match status" value="1"/>
</dbReference>
<dbReference type="NCBIfam" id="TIGR01490">
    <property type="entry name" value="HAD-SF-IB-hyp1"/>
    <property type="match status" value="1"/>
</dbReference>
<keyword evidence="3 5" id="KW-0378">Hydrolase</keyword>
<dbReference type="Gene3D" id="3.40.50.1000">
    <property type="entry name" value="HAD superfamily/HAD-like"/>
    <property type="match status" value="1"/>
</dbReference>
<proteinExistence type="inferred from homology"/>
<dbReference type="AlphaFoldDB" id="A0A6J4HDS7"/>
<dbReference type="SUPFAM" id="SSF56784">
    <property type="entry name" value="HAD-like"/>
    <property type="match status" value="1"/>
</dbReference>
<name>A0A6J4HDS7_9ACTN</name>
<dbReference type="PANTHER" id="PTHR43344:SF13">
    <property type="entry name" value="PHOSPHATASE RV3661-RELATED"/>
    <property type="match status" value="1"/>
</dbReference>
<dbReference type="InterPro" id="IPR036412">
    <property type="entry name" value="HAD-like_sf"/>
</dbReference>
<dbReference type="InterPro" id="IPR023214">
    <property type="entry name" value="HAD_sf"/>
</dbReference>
<keyword evidence="2" id="KW-0479">Metal-binding</keyword>
<gene>
    <name evidence="5" type="ORF">AVDCRST_MAG50-412</name>
</gene>
<evidence type="ECO:0000256" key="4">
    <source>
        <dbReference type="ARBA" id="ARBA00022842"/>
    </source>
</evidence>
<dbReference type="GO" id="GO:0046872">
    <property type="term" value="F:metal ion binding"/>
    <property type="evidence" value="ECO:0007669"/>
    <property type="project" value="UniProtKB-KW"/>
</dbReference>
<dbReference type="InterPro" id="IPR006385">
    <property type="entry name" value="HAD_hydro_SerB1"/>
</dbReference>
<dbReference type="InterPro" id="IPR050582">
    <property type="entry name" value="HAD-like_SerB"/>
</dbReference>
<protein>
    <submittedName>
        <fullName evidence="5">Phosphoserine phosphatase</fullName>
        <ecNumber evidence="5">3.1.3.3</ecNumber>
    </submittedName>
</protein>
<evidence type="ECO:0000256" key="3">
    <source>
        <dbReference type="ARBA" id="ARBA00022801"/>
    </source>
</evidence>
<dbReference type="PANTHER" id="PTHR43344">
    <property type="entry name" value="PHOSPHOSERINE PHOSPHATASE"/>
    <property type="match status" value="1"/>
</dbReference>
<evidence type="ECO:0000256" key="2">
    <source>
        <dbReference type="ARBA" id="ARBA00022723"/>
    </source>
</evidence>
<reference evidence="5" key="1">
    <citation type="submission" date="2020-02" db="EMBL/GenBank/DDBJ databases">
        <authorList>
            <person name="Meier V. D."/>
        </authorList>
    </citation>
    <scope>NUCLEOTIDE SEQUENCE</scope>
    <source>
        <strain evidence="5">AVDCRST_MAG50</strain>
    </source>
</reference>
<comment type="similarity">
    <text evidence="1">Belongs to the HAD-like hydrolase superfamily. SerB family.</text>
</comment>
<dbReference type="EMBL" id="CADCTF010000022">
    <property type="protein sequence ID" value="CAA9219544.1"/>
    <property type="molecule type" value="Genomic_DNA"/>
</dbReference>
<accession>A0A6J4HDS7</accession>